<protein>
    <submittedName>
        <fullName evidence="1">Uncharacterized protein</fullName>
    </submittedName>
</protein>
<name>A0A0P1BD35_9BASI</name>
<dbReference type="Proteomes" id="UP000054845">
    <property type="component" value="Unassembled WGS sequence"/>
</dbReference>
<organism evidence="1 2">
    <name type="scientific">Ceraceosorus bombacis</name>
    <dbReference type="NCBI Taxonomy" id="401625"/>
    <lineage>
        <taxon>Eukaryota</taxon>
        <taxon>Fungi</taxon>
        <taxon>Dikarya</taxon>
        <taxon>Basidiomycota</taxon>
        <taxon>Ustilaginomycotina</taxon>
        <taxon>Exobasidiomycetes</taxon>
        <taxon>Ceraceosorales</taxon>
        <taxon>Ceraceosoraceae</taxon>
        <taxon>Ceraceosorus</taxon>
    </lineage>
</organism>
<evidence type="ECO:0000313" key="2">
    <source>
        <dbReference type="Proteomes" id="UP000054845"/>
    </source>
</evidence>
<accession>A0A0P1BD35</accession>
<evidence type="ECO:0000313" key="1">
    <source>
        <dbReference type="EMBL" id="CEH13449.1"/>
    </source>
</evidence>
<keyword evidence="2" id="KW-1185">Reference proteome</keyword>
<proteinExistence type="predicted"/>
<dbReference type="EMBL" id="CCYA01000221">
    <property type="protein sequence ID" value="CEH13449.1"/>
    <property type="molecule type" value="Genomic_DNA"/>
</dbReference>
<dbReference type="AlphaFoldDB" id="A0A0P1BD35"/>
<sequence length="157" mass="17251">MLQGMQLGKMLEDVEACATMDGFPFIPETSDWASNTDQFNLWAQITSARWVKSDREWLETCKFVAHNKTPATLGLSLSVGGLSRQQDFAPPMSCGPSMEELQRGRSASALASNFDLIRAGRSAKHIFANCKKPGTKLFFGKKRSNSQVKGQGKKATC</sequence>
<reference evidence="1 2" key="1">
    <citation type="submission" date="2014-09" db="EMBL/GenBank/DDBJ databases">
        <authorList>
            <person name="Magalhaes I.L.F."/>
            <person name="Oliveira U."/>
            <person name="Santos F.R."/>
            <person name="Vidigal T.H.D.A."/>
            <person name="Brescovit A.D."/>
            <person name="Santos A.J."/>
        </authorList>
    </citation>
    <scope>NUCLEOTIDE SEQUENCE [LARGE SCALE GENOMIC DNA]</scope>
</reference>